<dbReference type="InterPro" id="IPR013083">
    <property type="entry name" value="Znf_RING/FYVE/PHD"/>
</dbReference>
<dbReference type="SUPFAM" id="SSF57903">
    <property type="entry name" value="FYVE/PHD zinc finger"/>
    <property type="match status" value="1"/>
</dbReference>
<dbReference type="Gene3D" id="1.20.920.10">
    <property type="entry name" value="Bromodomain-like"/>
    <property type="match status" value="1"/>
</dbReference>
<feature type="compositionally biased region" description="Basic and acidic residues" evidence="15">
    <location>
        <begin position="976"/>
        <end position="989"/>
    </location>
</feature>
<evidence type="ECO:0000256" key="9">
    <source>
        <dbReference type="ARBA" id="ARBA00023117"/>
    </source>
</evidence>
<gene>
    <name evidence="20" type="primary">ZMYND8</name>
</gene>
<dbReference type="PANTHER" id="PTHR46453">
    <property type="entry name" value="PROTEIN KINASE C-BINDING PROTEIN 1"/>
    <property type="match status" value="1"/>
</dbReference>
<dbReference type="Pfam" id="PF23460">
    <property type="entry name" value="ZMYND8_CC"/>
    <property type="match status" value="1"/>
</dbReference>
<dbReference type="Gene3D" id="2.30.30.140">
    <property type="match status" value="1"/>
</dbReference>
<sequence length="1088" mass="120826">MDISTRSKDPGSTERTAQKRKFPSPPHSSNGHSPQDTSTSPIKKKKKPGLLNSNNKEQSELRHGPFYYMKQPLTTDPVDVVPQDGRNDFYCWVCHREGQVLCCELCPRVYHAKCLRLTSEPEGDWFCPECEKITVAECIETQSKAMTMLTIEQLSYLLKFAIQKMKQPGTDAFQKPVPLEQHPDYAEYIFHPMDLCTLEKNAKKKMYGCTEAFLADAKWILHNCIIYNGGNHKLTQIAKVVIKICEHEMNEIEVCPECYLAACQKRDNWFCEPCSNPHPLVWAKLKGFPFWPAKALRDKDGQVDARFFGQHDRAWVPINNCYLMSKEIPFSVKKTKSIFNSAMQEMEVYVENIRRKFGVFNYSPFRTPYTPNSQYQMLLDPSNPSAGAAKIDKQEKVKLNFDMTASPKILMSKPMLSGGTAHRISLSDMPRSPTSTNSSVHTGSDVEQDADKKATSSHFSASEESMDFLDKSTASPASTKTGQAGSLSGSPKPFSPQASTPIPTKTDKTSSTGSILNLNLDRSKAEMDLKELSESVQQQSAPVPLISPKRQIRSRFQLNLDKTIESCKAQLGINEISEDVYTAVEHSDSEDSEKSDSSDSESISDEEQKSKNEPEDTEDKEGARMDKEPSAVKKKPKLANPMETKEELKVSPSPASEKADQSSGKEKTSPQPEKDFAEKAKPSPHPAKDKLKGKDETDSPTVHLGLDSDSESELVIDLGEDHSGREGRKNKKEPKEPSPKQDAVQQKEITQSPSTSTITLVTSTQSSPLVTSSGSTSTLASSVSADLPIATASADVAADIAKYTSKMMDAIKGTMTEIYNDLSKNTTGSTIAEIRRLRIEIEKLQWLHQQELSEMKHNLELTMAEMRQSLEQERDRLIAEVKKQLELEKQQAVDETKKKQWCANCKKEAIFYCCWNTSYCDYPCQQAHWPEHMKSCTQSATAPQQEADPEVNTETLNKPSQGASSSTQAAPPEASASKEKEAPAEKSKDSGSTLDLSGSRETPSSILLGSNQGSVSNRCDKQPASAPTTTDHQPHPNYPAQKYHSRSSKSSCWSGSDEKRGSARSEHNAGPSAKSLIPKESRLDAFWD</sequence>
<dbReference type="GO" id="GO:0005634">
    <property type="term" value="C:nucleus"/>
    <property type="evidence" value="ECO:0007669"/>
    <property type="project" value="UniProtKB-SubCell"/>
</dbReference>
<evidence type="ECO:0000256" key="7">
    <source>
        <dbReference type="ARBA" id="ARBA00022853"/>
    </source>
</evidence>
<dbReference type="SMART" id="SM00293">
    <property type="entry name" value="PWWP"/>
    <property type="match status" value="1"/>
</dbReference>
<evidence type="ECO:0000313" key="21">
    <source>
        <dbReference type="Proteomes" id="UP000694723"/>
    </source>
</evidence>
<proteinExistence type="predicted"/>
<dbReference type="InterPro" id="IPR000313">
    <property type="entry name" value="PWWP_dom"/>
</dbReference>
<dbReference type="PROSITE" id="PS01360">
    <property type="entry name" value="ZF_MYND_1"/>
    <property type="match status" value="1"/>
</dbReference>
<dbReference type="InterPro" id="IPR019787">
    <property type="entry name" value="Znf_PHD-finger"/>
</dbReference>
<keyword evidence="4" id="KW-0479">Metal-binding</keyword>
<dbReference type="FunFam" id="2.30.30.140:FF:000003">
    <property type="entry name" value="Protein kinase C-binding protein 1 isoform C"/>
    <property type="match status" value="1"/>
</dbReference>
<dbReference type="InterPro" id="IPR011011">
    <property type="entry name" value="Znf_FYVE_PHD"/>
</dbReference>
<feature type="compositionally biased region" description="Basic and acidic residues" evidence="15">
    <location>
        <begin position="719"/>
        <end position="739"/>
    </location>
</feature>
<evidence type="ECO:0000256" key="6">
    <source>
        <dbReference type="ARBA" id="ARBA00022833"/>
    </source>
</evidence>
<feature type="region of interest" description="Disordered" evidence="15">
    <location>
        <begin position="1"/>
        <end position="57"/>
    </location>
</feature>
<dbReference type="PROSITE" id="PS50014">
    <property type="entry name" value="BROMODOMAIN_2"/>
    <property type="match status" value="1"/>
</dbReference>
<keyword evidence="14" id="KW-0175">Coiled coil</keyword>
<dbReference type="Pfam" id="PF00628">
    <property type="entry name" value="PHD"/>
    <property type="match status" value="1"/>
</dbReference>
<reference evidence="20" key="1">
    <citation type="submission" date="2025-08" db="UniProtKB">
        <authorList>
            <consortium name="Ensembl"/>
        </authorList>
    </citation>
    <scope>IDENTIFICATION</scope>
</reference>
<dbReference type="PROSITE" id="PS01359">
    <property type="entry name" value="ZF_PHD_1"/>
    <property type="match status" value="1"/>
</dbReference>
<dbReference type="Pfam" id="PF24324">
    <property type="entry name" value="MYND_ZMYND11_ZMYD8"/>
    <property type="match status" value="1"/>
</dbReference>
<dbReference type="PANTHER" id="PTHR46453:SF3">
    <property type="entry name" value="MYND-TYPE ZINC FINGER-CONTAINING CHROMATIN READER ZMYND8"/>
    <property type="match status" value="1"/>
</dbReference>
<feature type="compositionally biased region" description="Basic and acidic residues" evidence="15">
    <location>
        <begin position="585"/>
        <end position="597"/>
    </location>
</feature>
<feature type="domain" description="Bromo" evidence="16">
    <location>
        <begin position="165"/>
        <end position="235"/>
    </location>
</feature>
<keyword evidence="10" id="KW-0804">Transcription</keyword>
<evidence type="ECO:0000259" key="16">
    <source>
        <dbReference type="PROSITE" id="PS50014"/>
    </source>
</evidence>
<dbReference type="SMART" id="SM00249">
    <property type="entry name" value="PHD"/>
    <property type="match status" value="1"/>
</dbReference>
<dbReference type="PROSITE" id="PS50865">
    <property type="entry name" value="ZF_MYND_2"/>
    <property type="match status" value="1"/>
</dbReference>
<dbReference type="Pfam" id="PF00439">
    <property type="entry name" value="Bromodomain"/>
    <property type="match status" value="1"/>
</dbReference>
<evidence type="ECO:0000256" key="14">
    <source>
        <dbReference type="SAM" id="Coils"/>
    </source>
</evidence>
<feature type="region of interest" description="Disordered" evidence="15">
    <location>
        <begin position="582"/>
        <end position="758"/>
    </location>
</feature>
<dbReference type="Gene3D" id="6.10.140.2220">
    <property type="match status" value="1"/>
</dbReference>
<dbReference type="InterPro" id="IPR021931">
    <property type="entry name" value="ZMYND8"/>
</dbReference>
<feature type="domain" description="PWWP" evidence="18">
    <location>
        <begin position="277"/>
        <end position="327"/>
    </location>
</feature>
<feature type="region of interest" description="Disordered" evidence="15">
    <location>
        <begin position="420"/>
        <end position="515"/>
    </location>
</feature>
<dbReference type="Pfam" id="PF00855">
    <property type="entry name" value="PWWP"/>
    <property type="match status" value="1"/>
</dbReference>
<dbReference type="CDD" id="cd15538">
    <property type="entry name" value="PHD_PRKCBP1"/>
    <property type="match status" value="1"/>
</dbReference>
<evidence type="ECO:0000259" key="17">
    <source>
        <dbReference type="PROSITE" id="PS50016"/>
    </source>
</evidence>
<evidence type="ECO:0000256" key="8">
    <source>
        <dbReference type="ARBA" id="ARBA00023015"/>
    </source>
</evidence>
<dbReference type="InterPro" id="IPR037967">
    <property type="entry name" value="ZMYND8_Bromo_dom"/>
</dbReference>
<feature type="compositionally biased region" description="Basic and acidic residues" evidence="15">
    <location>
        <begin position="1056"/>
        <end position="1067"/>
    </location>
</feature>
<dbReference type="GO" id="GO:0140006">
    <property type="term" value="F:histone H3 reader activity"/>
    <property type="evidence" value="ECO:0007669"/>
    <property type="project" value="UniProtKB-ARBA"/>
</dbReference>
<keyword evidence="8" id="KW-0805">Transcription regulation</keyword>
<evidence type="ECO:0000256" key="10">
    <source>
        <dbReference type="ARBA" id="ARBA00023163"/>
    </source>
</evidence>
<evidence type="ECO:0000256" key="15">
    <source>
        <dbReference type="SAM" id="MobiDB-lite"/>
    </source>
</evidence>
<keyword evidence="9 12" id="KW-0103">Bromodomain</keyword>
<feature type="domain" description="MYND-type" evidence="19">
    <location>
        <begin position="902"/>
        <end position="936"/>
    </location>
</feature>
<feature type="compositionally biased region" description="Basic and acidic residues" evidence="15">
    <location>
        <begin position="657"/>
        <end position="697"/>
    </location>
</feature>
<evidence type="ECO:0000256" key="5">
    <source>
        <dbReference type="ARBA" id="ARBA00022771"/>
    </source>
</evidence>
<evidence type="ECO:0008006" key="22">
    <source>
        <dbReference type="Google" id="ProtNLM"/>
    </source>
</evidence>
<keyword evidence="7" id="KW-0156">Chromatin regulator</keyword>
<feature type="compositionally biased region" description="Polar residues" evidence="15">
    <location>
        <begin position="952"/>
        <end position="968"/>
    </location>
</feature>
<dbReference type="PRINTS" id="PR00503">
    <property type="entry name" value="BROMODOMAIN"/>
</dbReference>
<dbReference type="SUPFAM" id="SSF144232">
    <property type="entry name" value="HIT/MYND zinc finger-like"/>
    <property type="match status" value="1"/>
</dbReference>
<evidence type="ECO:0000256" key="4">
    <source>
        <dbReference type="ARBA" id="ARBA00022723"/>
    </source>
</evidence>
<keyword evidence="6" id="KW-0862">Zinc</keyword>
<comment type="subcellular location">
    <subcellularLocation>
        <location evidence="2">Chromosome</location>
    </subcellularLocation>
    <subcellularLocation>
        <location evidence="1">Nucleus</location>
    </subcellularLocation>
</comment>
<protein>
    <recommendedName>
        <fullName evidence="22">Protein kinase C-binding protein 1</fullName>
    </recommendedName>
</protein>
<dbReference type="Pfam" id="PF12064">
    <property type="entry name" value="DUF3544"/>
    <property type="match status" value="1"/>
</dbReference>
<keyword evidence="5 13" id="KW-0863">Zinc-finger</keyword>
<dbReference type="FunFam" id="1.20.920.10:FF:000005">
    <property type="entry name" value="protein kinase C-binding protein 1 isoform X2"/>
    <property type="match status" value="1"/>
</dbReference>
<dbReference type="InterPro" id="IPR002893">
    <property type="entry name" value="Znf_MYND"/>
</dbReference>
<evidence type="ECO:0000313" key="20">
    <source>
        <dbReference type="Ensembl" id="ENSSSCP00060010702.1"/>
    </source>
</evidence>
<dbReference type="InterPro" id="IPR036427">
    <property type="entry name" value="Bromodomain-like_sf"/>
</dbReference>
<feature type="region of interest" description="Disordered" evidence="15">
    <location>
        <begin position="940"/>
        <end position="1088"/>
    </location>
</feature>
<evidence type="ECO:0000259" key="18">
    <source>
        <dbReference type="PROSITE" id="PS50812"/>
    </source>
</evidence>
<evidence type="ECO:0000259" key="19">
    <source>
        <dbReference type="PROSITE" id="PS50865"/>
    </source>
</evidence>
<dbReference type="AlphaFoldDB" id="A0A8D1UKI4"/>
<dbReference type="SUPFAM" id="SSF63748">
    <property type="entry name" value="Tudor/PWWP/MBT"/>
    <property type="match status" value="1"/>
</dbReference>
<feature type="region of interest" description="Disordered" evidence="15">
    <location>
        <begin position="527"/>
        <end position="548"/>
    </location>
</feature>
<feature type="coiled-coil region" evidence="14">
    <location>
        <begin position="849"/>
        <end position="898"/>
    </location>
</feature>
<dbReference type="InterPro" id="IPR044075">
    <property type="entry name" value="PRKCBP1_PHD"/>
</dbReference>
<dbReference type="InterPro" id="IPR056987">
    <property type="entry name" value="ZMYND8_CC"/>
</dbReference>
<dbReference type="Proteomes" id="UP000694723">
    <property type="component" value="Unplaced"/>
</dbReference>
<dbReference type="GO" id="GO:0045892">
    <property type="term" value="P:negative regulation of DNA-templated transcription"/>
    <property type="evidence" value="ECO:0007669"/>
    <property type="project" value="UniProtKB-ARBA"/>
</dbReference>
<feature type="compositionally biased region" description="Polar residues" evidence="15">
    <location>
        <begin position="472"/>
        <end position="489"/>
    </location>
</feature>
<keyword evidence="3" id="KW-0158">Chromosome</keyword>
<evidence type="ECO:0000256" key="2">
    <source>
        <dbReference type="ARBA" id="ARBA00004286"/>
    </source>
</evidence>
<evidence type="ECO:0000256" key="1">
    <source>
        <dbReference type="ARBA" id="ARBA00004123"/>
    </source>
</evidence>
<feature type="compositionally biased region" description="Polar residues" evidence="15">
    <location>
        <begin position="432"/>
        <end position="442"/>
    </location>
</feature>
<dbReference type="FunFam" id="6.10.140.2220:FF:000002">
    <property type="entry name" value="Protein kinase C-binding protein 1 isoform C"/>
    <property type="match status" value="1"/>
</dbReference>
<feature type="compositionally biased region" description="Polar residues" evidence="15">
    <location>
        <begin position="743"/>
        <end position="758"/>
    </location>
</feature>
<dbReference type="GO" id="GO:0005694">
    <property type="term" value="C:chromosome"/>
    <property type="evidence" value="ECO:0007669"/>
    <property type="project" value="UniProtKB-SubCell"/>
</dbReference>
<dbReference type="CDD" id="cd20160">
    <property type="entry name" value="PWWP_PRKCBP1"/>
    <property type="match status" value="1"/>
</dbReference>
<feature type="compositionally biased region" description="Basic and acidic residues" evidence="15">
    <location>
        <begin position="1"/>
        <end position="12"/>
    </location>
</feature>
<evidence type="ECO:0000256" key="11">
    <source>
        <dbReference type="ARBA" id="ARBA00023242"/>
    </source>
</evidence>
<dbReference type="InterPro" id="IPR001487">
    <property type="entry name" value="Bromodomain"/>
</dbReference>
<dbReference type="GO" id="GO:0008270">
    <property type="term" value="F:zinc ion binding"/>
    <property type="evidence" value="ECO:0007669"/>
    <property type="project" value="UniProtKB-KW"/>
</dbReference>
<feature type="compositionally biased region" description="Polar residues" evidence="15">
    <location>
        <begin position="496"/>
        <end position="515"/>
    </location>
</feature>
<dbReference type="InterPro" id="IPR057053">
    <property type="entry name" value="MYND_ZMYND11_ZMYD8"/>
</dbReference>
<dbReference type="CDD" id="cd05508">
    <property type="entry name" value="Bromo_RACK7"/>
    <property type="match status" value="1"/>
</dbReference>
<dbReference type="SUPFAM" id="SSF47370">
    <property type="entry name" value="Bromodomain"/>
    <property type="match status" value="1"/>
</dbReference>
<dbReference type="InterPro" id="IPR019786">
    <property type="entry name" value="Zinc_finger_PHD-type_CS"/>
</dbReference>
<keyword evidence="11" id="KW-0539">Nucleus</keyword>
<feature type="compositionally biased region" description="Polar residues" evidence="15">
    <location>
        <begin position="990"/>
        <end position="1017"/>
    </location>
</feature>
<evidence type="ECO:0000256" key="12">
    <source>
        <dbReference type="PROSITE-ProRule" id="PRU00035"/>
    </source>
</evidence>
<evidence type="ECO:0000256" key="13">
    <source>
        <dbReference type="PROSITE-ProRule" id="PRU00134"/>
    </source>
</evidence>
<feature type="domain" description="PHD-type" evidence="17">
    <location>
        <begin position="88"/>
        <end position="133"/>
    </location>
</feature>
<name>A0A8D1UKI4_PIG</name>
<evidence type="ECO:0000256" key="3">
    <source>
        <dbReference type="ARBA" id="ARBA00022454"/>
    </source>
</evidence>
<dbReference type="PROSITE" id="PS50812">
    <property type="entry name" value="PWWP"/>
    <property type="match status" value="1"/>
</dbReference>
<dbReference type="Gene3D" id="3.30.40.10">
    <property type="entry name" value="Zinc/RING finger domain, C3HC4 (zinc finger)"/>
    <property type="match status" value="1"/>
</dbReference>
<dbReference type="Ensembl" id="ENSSSCT00060025332.1">
    <property type="protein sequence ID" value="ENSSSCP00060010702.1"/>
    <property type="gene ID" value="ENSSSCG00060018821.1"/>
</dbReference>
<dbReference type="PROSITE" id="PS50016">
    <property type="entry name" value="ZF_PHD_2"/>
    <property type="match status" value="1"/>
</dbReference>
<accession>A0A8D1UKI4</accession>
<feature type="compositionally biased region" description="Basic and acidic residues" evidence="15">
    <location>
        <begin position="606"/>
        <end position="631"/>
    </location>
</feature>
<dbReference type="SMART" id="SM00297">
    <property type="entry name" value="BROMO"/>
    <property type="match status" value="1"/>
</dbReference>
<organism evidence="20 21">
    <name type="scientific">Sus scrofa</name>
    <name type="common">Pig</name>
    <dbReference type="NCBI Taxonomy" id="9823"/>
    <lineage>
        <taxon>Eukaryota</taxon>
        <taxon>Metazoa</taxon>
        <taxon>Chordata</taxon>
        <taxon>Craniata</taxon>
        <taxon>Vertebrata</taxon>
        <taxon>Euteleostomi</taxon>
        <taxon>Mammalia</taxon>
        <taxon>Eutheria</taxon>
        <taxon>Laurasiatheria</taxon>
        <taxon>Artiodactyla</taxon>
        <taxon>Suina</taxon>
        <taxon>Suidae</taxon>
        <taxon>Sus</taxon>
    </lineage>
</organism>
<dbReference type="InterPro" id="IPR001965">
    <property type="entry name" value="Znf_PHD"/>
</dbReference>
<feature type="compositionally biased region" description="Basic and acidic residues" evidence="15">
    <location>
        <begin position="1077"/>
        <end position="1088"/>
    </location>
</feature>